<accession>A0A9D4D7D3</accession>
<gene>
    <name evidence="2" type="ORF">DPMN_046720</name>
</gene>
<organism evidence="2 3">
    <name type="scientific">Dreissena polymorpha</name>
    <name type="common">Zebra mussel</name>
    <name type="synonym">Mytilus polymorpha</name>
    <dbReference type="NCBI Taxonomy" id="45954"/>
    <lineage>
        <taxon>Eukaryota</taxon>
        <taxon>Metazoa</taxon>
        <taxon>Spiralia</taxon>
        <taxon>Lophotrochozoa</taxon>
        <taxon>Mollusca</taxon>
        <taxon>Bivalvia</taxon>
        <taxon>Autobranchia</taxon>
        <taxon>Heteroconchia</taxon>
        <taxon>Euheterodonta</taxon>
        <taxon>Imparidentia</taxon>
        <taxon>Neoheterodontei</taxon>
        <taxon>Myida</taxon>
        <taxon>Dreissenoidea</taxon>
        <taxon>Dreissenidae</taxon>
        <taxon>Dreissena</taxon>
    </lineage>
</organism>
<proteinExistence type="predicted"/>
<reference evidence="2" key="1">
    <citation type="journal article" date="2019" name="bioRxiv">
        <title>The Genome of the Zebra Mussel, Dreissena polymorpha: A Resource for Invasive Species Research.</title>
        <authorList>
            <person name="McCartney M.A."/>
            <person name="Auch B."/>
            <person name="Kono T."/>
            <person name="Mallez S."/>
            <person name="Zhang Y."/>
            <person name="Obille A."/>
            <person name="Becker A."/>
            <person name="Abrahante J.E."/>
            <person name="Garbe J."/>
            <person name="Badalamenti J.P."/>
            <person name="Herman A."/>
            <person name="Mangelson H."/>
            <person name="Liachko I."/>
            <person name="Sullivan S."/>
            <person name="Sone E.D."/>
            <person name="Koren S."/>
            <person name="Silverstein K.A.T."/>
            <person name="Beckman K.B."/>
            <person name="Gohl D.M."/>
        </authorList>
    </citation>
    <scope>NUCLEOTIDE SEQUENCE</scope>
    <source>
        <strain evidence="2">Duluth1</strain>
        <tissue evidence="2">Whole animal</tissue>
    </source>
</reference>
<name>A0A9D4D7D3_DREPO</name>
<dbReference type="AlphaFoldDB" id="A0A9D4D7D3"/>
<comment type="caution">
    <text evidence="2">The sequence shown here is derived from an EMBL/GenBank/DDBJ whole genome shotgun (WGS) entry which is preliminary data.</text>
</comment>
<keyword evidence="3" id="KW-1185">Reference proteome</keyword>
<feature type="compositionally biased region" description="Basic and acidic residues" evidence="1">
    <location>
        <begin position="54"/>
        <end position="63"/>
    </location>
</feature>
<evidence type="ECO:0000313" key="3">
    <source>
        <dbReference type="Proteomes" id="UP000828390"/>
    </source>
</evidence>
<sequence>MAPRPRPRPFVGLPVIQSSSANLLRIGTRPDFLGDDRESSVTEVSACSASEAESDGKDGGELC</sequence>
<dbReference type="Proteomes" id="UP000828390">
    <property type="component" value="Unassembled WGS sequence"/>
</dbReference>
<reference evidence="2" key="2">
    <citation type="submission" date="2020-11" db="EMBL/GenBank/DDBJ databases">
        <authorList>
            <person name="McCartney M.A."/>
            <person name="Auch B."/>
            <person name="Kono T."/>
            <person name="Mallez S."/>
            <person name="Becker A."/>
            <person name="Gohl D.M."/>
            <person name="Silverstein K.A.T."/>
            <person name="Koren S."/>
            <person name="Bechman K.B."/>
            <person name="Herman A."/>
            <person name="Abrahante J.E."/>
            <person name="Garbe J."/>
        </authorList>
    </citation>
    <scope>NUCLEOTIDE SEQUENCE</scope>
    <source>
        <strain evidence="2">Duluth1</strain>
        <tissue evidence="2">Whole animal</tissue>
    </source>
</reference>
<evidence type="ECO:0000256" key="1">
    <source>
        <dbReference type="SAM" id="MobiDB-lite"/>
    </source>
</evidence>
<protein>
    <submittedName>
        <fullName evidence="2">Uncharacterized protein</fullName>
    </submittedName>
</protein>
<feature type="region of interest" description="Disordered" evidence="1">
    <location>
        <begin position="43"/>
        <end position="63"/>
    </location>
</feature>
<evidence type="ECO:0000313" key="2">
    <source>
        <dbReference type="EMBL" id="KAH3740025.1"/>
    </source>
</evidence>
<dbReference type="EMBL" id="JAIWYP010000011">
    <property type="protein sequence ID" value="KAH3740025.1"/>
    <property type="molecule type" value="Genomic_DNA"/>
</dbReference>